<feature type="compositionally biased region" description="Low complexity" evidence="8">
    <location>
        <begin position="521"/>
        <end position="535"/>
    </location>
</feature>
<keyword evidence="4" id="KW-0677">Repeat</keyword>
<keyword evidence="7" id="KW-0175">Coiled coil</keyword>
<dbReference type="InterPro" id="IPR009146">
    <property type="entry name" value="Groucho_enhance"/>
</dbReference>
<dbReference type="InterPro" id="IPR015943">
    <property type="entry name" value="WD40/YVTN_repeat-like_dom_sf"/>
</dbReference>
<feature type="transmembrane region" description="Helical" evidence="9">
    <location>
        <begin position="58"/>
        <end position="78"/>
    </location>
</feature>
<evidence type="ECO:0000256" key="7">
    <source>
        <dbReference type="SAM" id="Coils"/>
    </source>
</evidence>
<dbReference type="InterPro" id="IPR019775">
    <property type="entry name" value="WD40_repeat_CS"/>
</dbReference>
<evidence type="ECO:0000256" key="6">
    <source>
        <dbReference type="PROSITE-ProRule" id="PRU00221"/>
    </source>
</evidence>
<keyword evidence="9" id="KW-1133">Transmembrane helix</keyword>
<keyword evidence="3 6" id="KW-0853">WD repeat</keyword>
<sequence>MVKQKQLFCCFLTTLVLSTFDILFSFIGICFNGNSFSFQHFLNAFSLPFEINKSVADFFILSLLRMVLMFVGCFVLVFKRKPYSLPALQCISIISCSMFCFFSIVKLQKPIQYIGNIILISSNILFSVLCHIIWFKFLQDDEEFDNNYKHLEEEDEEKGVFVLPSTDKQNNNKANLNKDNSFNNIEKQHPQLASDVEQNVTTNNDGQPVPSLAWPISQSIVKIPFFDMPTYQKVNLNVGPSAKVNGMDLPLNDIDTLRFFFNFGVQYARVILLRPPINCQQQEEEDIEKEISELPLSDKQDNNKANNSDTNSVSDEIEESKETFNLKLEQTLDEFLEKLKLMGFVENNEKINQKIKETEKDFEILQKQLDSTKMELKKCQEERDGLQRYTTMMNELLFSLNMETQKHIEIGKRLSGILTHVIPMLPQEQQGSALSAIEMAKSVGPQENKQGNLFQQSCLSKIMPGLMNSLANQAANFNAQMLNNWNKDAMKILSNLSKNSTLDTSANNPWSFLTSMPSSMLIPSSSSSSVPPTNSGNKSPKPLTEQTSSLTNKPSASESALKEFLNGKSSNETLEKTGKKLGNKPEPNYAFKIVPGEEIMPVVFPSDASSEPDVPKGMQHIADLPHGEVVCTTIFSKDIQRVFTGGKGQVKVWDINNVTSLTSTDDNVRNLDSMATFPCLKDSYIRSCKLFSDGSTLIVGGETKTICILDVERGGEIKQTFDCEAEACYALAISQDCKTLFSCCSDGVVNVWDLTSGERIVQLIGHSDGASCVDISGDGQKLWTGGLDNTVRCWDIAGRRQFSCRTIESQVFSLGCCPTDNWVAVGLEDNNVQVLNSTTMGEKYLLNDHKSCVLSMKFANSGKWFVSAAKDNVVNCWRTPYGYKLAKTKESSSVLSCDISKDDRFLLTGSGDKKASLYELNF</sequence>
<feature type="coiled-coil region" evidence="7">
    <location>
        <begin position="341"/>
        <end position="389"/>
    </location>
</feature>
<dbReference type="Pfam" id="PF03920">
    <property type="entry name" value="TLE_N"/>
    <property type="match status" value="1"/>
</dbReference>
<evidence type="ECO:0000256" key="9">
    <source>
        <dbReference type="SAM" id="Phobius"/>
    </source>
</evidence>
<dbReference type="OrthoDB" id="2624652at2759"/>
<feature type="repeat" description="WD" evidence="6">
    <location>
        <begin position="763"/>
        <end position="796"/>
    </location>
</feature>
<reference evidence="11 12" key="1">
    <citation type="submission" date="2020-08" db="EMBL/GenBank/DDBJ databases">
        <authorList>
            <person name="Koutsovoulos G."/>
            <person name="Danchin GJ E."/>
        </authorList>
    </citation>
    <scope>NUCLEOTIDE SEQUENCE [LARGE SCALE GENOMIC DNA]</scope>
</reference>
<dbReference type="CDD" id="cd00200">
    <property type="entry name" value="WD40"/>
    <property type="match status" value="1"/>
</dbReference>
<evidence type="ECO:0000256" key="3">
    <source>
        <dbReference type="ARBA" id="ARBA00022574"/>
    </source>
</evidence>
<name>A0A6V7UEG1_MELEN</name>
<dbReference type="Proteomes" id="UP000580250">
    <property type="component" value="Unassembled WGS sequence"/>
</dbReference>
<accession>A0A6V7UEG1</accession>
<evidence type="ECO:0000313" key="11">
    <source>
        <dbReference type="EMBL" id="CAD2152729.1"/>
    </source>
</evidence>
<keyword evidence="9" id="KW-0472">Membrane</keyword>
<feature type="region of interest" description="Disordered" evidence="8">
    <location>
        <begin position="521"/>
        <end position="588"/>
    </location>
</feature>
<feature type="region of interest" description="Disordered" evidence="8">
    <location>
        <begin position="293"/>
        <end position="318"/>
    </location>
</feature>
<dbReference type="PANTHER" id="PTHR10814">
    <property type="entry name" value="TRANSDUCIN-LIKE ENHANCER PROTEIN"/>
    <property type="match status" value="1"/>
</dbReference>
<evidence type="ECO:0000256" key="8">
    <source>
        <dbReference type="SAM" id="MobiDB-lite"/>
    </source>
</evidence>
<feature type="transmembrane region" description="Helical" evidence="9">
    <location>
        <begin position="111"/>
        <end position="134"/>
    </location>
</feature>
<dbReference type="Gene3D" id="2.130.10.10">
    <property type="entry name" value="YVTN repeat-like/Quinoprotein amine dehydrogenase"/>
    <property type="match status" value="1"/>
</dbReference>
<evidence type="ECO:0000256" key="2">
    <source>
        <dbReference type="ARBA" id="ARBA00005969"/>
    </source>
</evidence>
<dbReference type="Pfam" id="PF00400">
    <property type="entry name" value="WD40"/>
    <property type="match status" value="4"/>
</dbReference>
<dbReference type="InterPro" id="IPR036322">
    <property type="entry name" value="WD40_repeat_dom_sf"/>
</dbReference>
<feature type="transmembrane region" description="Helical" evidence="9">
    <location>
        <begin position="7"/>
        <end position="29"/>
    </location>
</feature>
<evidence type="ECO:0000256" key="4">
    <source>
        <dbReference type="ARBA" id="ARBA00022737"/>
    </source>
</evidence>
<dbReference type="PRINTS" id="PR01850">
    <property type="entry name" value="GROUCHOFAMLY"/>
</dbReference>
<evidence type="ECO:0000256" key="5">
    <source>
        <dbReference type="ARBA" id="ARBA00023242"/>
    </source>
</evidence>
<dbReference type="SUPFAM" id="SSF50978">
    <property type="entry name" value="WD40 repeat-like"/>
    <property type="match status" value="1"/>
</dbReference>
<keyword evidence="9" id="KW-0812">Transmembrane</keyword>
<keyword evidence="5" id="KW-0539">Nucleus</keyword>
<feature type="repeat" description="WD" evidence="6">
    <location>
        <begin position="721"/>
        <end position="762"/>
    </location>
</feature>
<dbReference type="PANTHER" id="PTHR10814:SF21">
    <property type="entry name" value="PROTEIN GROUCHO"/>
    <property type="match status" value="1"/>
</dbReference>
<dbReference type="InterPro" id="IPR005617">
    <property type="entry name" value="Groucho/TLE_N"/>
</dbReference>
<comment type="similarity">
    <text evidence="2">Belongs to the WD repeat Groucho/TLE family.</text>
</comment>
<comment type="caution">
    <text evidence="11">The sequence shown here is derived from an EMBL/GenBank/DDBJ whole genome shotgun (WGS) entry which is preliminary data.</text>
</comment>
<evidence type="ECO:0000313" key="12">
    <source>
        <dbReference type="Proteomes" id="UP000580250"/>
    </source>
</evidence>
<dbReference type="GO" id="GO:0005667">
    <property type="term" value="C:transcription regulator complex"/>
    <property type="evidence" value="ECO:0007669"/>
    <property type="project" value="TreeGrafter"/>
</dbReference>
<organism evidence="11 12">
    <name type="scientific">Meloidogyne enterolobii</name>
    <name type="common">Root-knot nematode worm</name>
    <name type="synonym">Meloidogyne mayaguensis</name>
    <dbReference type="NCBI Taxonomy" id="390850"/>
    <lineage>
        <taxon>Eukaryota</taxon>
        <taxon>Metazoa</taxon>
        <taxon>Ecdysozoa</taxon>
        <taxon>Nematoda</taxon>
        <taxon>Chromadorea</taxon>
        <taxon>Rhabditida</taxon>
        <taxon>Tylenchina</taxon>
        <taxon>Tylenchomorpha</taxon>
        <taxon>Tylenchoidea</taxon>
        <taxon>Meloidogynidae</taxon>
        <taxon>Meloidogyninae</taxon>
        <taxon>Meloidogyne</taxon>
    </lineage>
</organism>
<protein>
    <recommendedName>
        <fullName evidence="10">Groucho/TLE N-terminal Q-rich domain-containing protein</fullName>
    </recommendedName>
</protein>
<dbReference type="EMBL" id="CAJEWN010000051">
    <property type="protein sequence ID" value="CAD2152729.1"/>
    <property type="molecule type" value="Genomic_DNA"/>
</dbReference>
<gene>
    <name evidence="11" type="ORF">MENT_LOCUS10857</name>
</gene>
<proteinExistence type="inferred from homology"/>
<feature type="domain" description="Groucho/TLE N-terminal Q-rich" evidence="10">
    <location>
        <begin position="352"/>
        <end position="448"/>
    </location>
</feature>
<evidence type="ECO:0000256" key="1">
    <source>
        <dbReference type="ARBA" id="ARBA00004123"/>
    </source>
</evidence>
<dbReference type="GO" id="GO:0005634">
    <property type="term" value="C:nucleus"/>
    <property type="evidence" value="ECO:0007669"/>
    <property type="project" value="UniProtKB-SubCell"/>
</dbReference>
<dbReference type="SMART" id="SM00320">
    <property type="entry name" value="WD40"/>
    <property type="match status" value="7"/>
</dbReference>
<feature type="compositionally biased region" description="Polar residues" evidence="8">
    <location>
        <begin position="544"/>
        <end position="558"/>
    </location>
</feature>
<dbReference type="PROSITE" id="PS50082">
    <property type="entry name" value="WD_REPEATS_2"/>
    <property type="match status" value="3"/>
</dbReference>
<feature type="repeat" description="WD" evidence="6">
    <location>
        <begin position="846"/>
        <end position="877"/>
    </location>
</feature>
<dbReference type="GO" id="GO:0003714">
    <property type="term" value="F:transcription corepressor activity"/>
    <property type="evidence" value="ECO:0007669"/>
    <property type="project" value="TreeGrafter"/>
</dbReference>
<feature type="compositionally biased region" description="Polar residues" evidence="8">
    <location>
        <begin position="303"/>
        <end position="314"/>
    </location>
</feature>
<dbReference type="GO" id="GO:0090090">
    <property type="term" value="P:negative regulation of canonical Wnt signaling pathway"/>
    <property type="evidence" value="ECO:0007669"/>
    <property type="project" value="TreeGrafter"/>
</dbReference>
<comment type="subcellular location">
    <subcellularLocation>
        <location evidence="1">Nucleus</location>
    </subcellularLocation>
</comment>
<evidence type="ECO:0000259" key="10">
    <source>
        <dbReference type="Pfam" id="PF03920"/>
    </source>
</evidence>
<dbReference type="InterPro" id="IPR001680">
    <property type="entry name" value="WD40_rpt"/>
</dbReference>
<feature type="compositionally biased region" description="Basic and acidic residues" evidence="8">
    <location>
        <begin position="293"/>
        <end position="302"/>
    </location>
</feature>
<dbReference type="AlphaFoldDB" id="A0A6V7UEG1"/>
<dbReference type="PROSITE" id="PS50294">
    <property type="entry name" value="WD_REPEATS_REGION"/>
    <property type="match status" value="2"/>
</dbReference>
<dbReference type="PROSITE" id="PS00678">
    <property type="entry name" value="WD_REPEATS_1"/>
    <property type="match status" value="1"/>
</dbReference>